<dbReference type="AlphaFoldDB" id="A0A424YGW6"/>
<dbReference type="Gene3D" id="3.30.1330.30">
    <property type="match status" value="1"/>
</dbReference>
<dbReference type="InterPro" id="IPR013123">
    <property type="entry name" value="SpoU_subst-bd"/>
</dbReference>
<evidence type="ECO:0000313" key="5">
    <source>
        <dbReference type="EMBL" id="RQD77248.1"/>
    </source>
</evidence>
<comment type="caution">
    <text evidence="5">The sequence shown here is derived from an EMBL/GenBank/DDBJ whole genome shotgun (WGS) entry which is preliminary data.</text>
</comment>
<sequence>MVVTSLQNPEVKLYRSLLRKRGRDKKGLIPLEGIRLIEEAVANQAELHRVIYSEEFLKNERGRELLEDIQNKQPQVKPLNVSRNILKEAADTENPQGILAAAVPPESSLSQLTVEEKPLIIVAAGIQDPGNLGTIIRTAAAASVSGVVVTRGTVDIHNPKTLRATMGAIFNLPVVLIKDVESLISYFRQLNTRLAVTDLEGDVNCFQVDLTVPTAVFFGSEAFGLDREIRKAADYRLKIPLLGPAESLNVAVAAGVIMYEGVRQKHYSI</sequence>
<dbReference type="PANTHER" id="PTHR43191">
    <property type="entry name" value="RRNA METHYLTRANSFERASE 3"/>
    <property type="match status" value="1"/>
</dbReference>
<keyword evidence="3 5" id="KW-0808">Transferase</keyword>
<dbReference type="GO" id="GO:0008173">
    <property type="term" value="F:RNA methyltransferase activity"/>
    <property type="evidence" value="ECO:0007669"/>
    <property type="project" value="InterPro"/>
</dbReference>
<organism evidence="5 6">
    <name type="scientific">Candidatus Syntrophonatronum acetioxidans</name>
    <dbReference type="NCBI Taxonomy" id="1795816"/>
    <lineage>
        <taxon>Bacteria</taxon>
        <taxon>Bacillati</taxon>
        <taxon>Bacillota</taxon>
        <taxon>Clostridia</taxon>
        <taxon>Eubacteriales</taxon>
        <taxon>Syntrophomonadaceae</taxon>
        <taxon>Candidatus Syntrophonatronum</taxon>
    </lineage>
</organism>
<dbReference type="PANTHER" id="PTHR43191:SF2">
    <property type="entry name" value="RRNA METHYLTRANSFERASE 3, MITOCHONDRIAL"/>
    <property type="match status" value="1"/>
</dbReference>
<dbReference type="InterPro" id="IPR053888">
    <property type="entry name" value="MRM3-like_sub_bind"/>
</dbReference>
<reference evidence="5 6" key="1">
    <citation type="submission" date="2018-08" db="EMBL/GenBank/DDBJ databases">
        <title>The metabolism and importance of syntrophic acetate oxidation coupled to methane or sulfide production in haloalkaline environments.</title>
        <authorList>
            <person name="Timmers P.H.A."/>
            <person name="Vavourakis C.D."/>
            <person name="Sorokin D.Y."/>
            <person name="Sinninghe Damste J.S."/>
            <person name="Muyzer G."/>
            <person name="Stams A.J.M."/>
            <person name="Plugge C.M."/>
        </authorList>
    </citation>
    <scope>NUCLEOTIDE SEQUENCE [LARGE SCALE GENOMIC DNA]</scope>
    <source>
        <strain evidence="5">MSAO_Bac1</strain>
    </source>
</reference>
<evidence type="ECO:0000313" key="6">
    <source>
        <dbReference type="Proteomes" id="UP000285138"/>
    </source>
</evidence>
<comment type="similarity">
    <text evidence="1">Belongs to the class IV-like SAM-binding methyltransferase superfamily. RNA methyltransferase TrmH family.</text>
</comment>
<dbReference type="Proteomes" id="UP000285138">
    <property type="component" value="Unassembled WGS sequence"/>
</dbReference>
<dbReference type="Pfam" id="PF00588">
    <property type="entry name" value="SpoU_methylase"/>
    <property type="match status" value="1"/>
</dbReference>
<name>A0A424YGW6_9FIRM</name>
<dbReference type="EMBL" id="QZAA01000076">
    <property type="protein sequence ID" value="RQD77248.1"/>
    <property type="molecule type" value="Genomic_DNA"/>
</dbReference>
<dbReference type="InterPro" id="IPR029064">
    <property type="entry name" value="Ribosomal_eL30-like_sf"/>
</dbReference>
<dbReference type="Gene3D" id="3.40.1280.10">
    <property type="match status" value="1"/>
</dbReference>
<dbReference type="GO" id="GO:0005737">
    <property type="term" value="C:cytoplasm"/>
    <property type="evidence" value="ECO:0007669"/>
    <property type="project" value="UniProtKB-ARBA"/>
</dbReference>
<dbReference type="CDD" id="cd18095">
    <property type="entry name" value="SpoU-like_rRNA-MTase"/>
    <property type="match status" value="1"/>
</dbReference>
<dbReference type="SUPFAM" id="SSF55315">
    <property type="entry name" value="L30e-like"/>
    <property type="match status" value="1"/>
</dbReference>
<evidence type="ECO:0000259" key="4">
    <source>
        <dbReference type="SMART" id="SM00967"/>
    </source>
</evidence>
<evidence type="ECO:0000256" key="1">
    <source>
        <dbReference type="ARBA" id="ARBA00007228"/>
    </source>
</evidence>
<protein>
    <submittedName>
        <fullName evidence="5">RNA methyltransferase</fullName>
    </submittedName>
</protein>
<keyword evidence="2 5" id="KW-0489">Methyltransferase</keyword>
<accession>A0A424YGW6</accession>
<proteinExistence type="inferred from homology"/>
<dbReference type="SUPFAM" id="SSF75217">
    <property type="entry name" value="alpha/beta knot"/>
    <property type="match status" value="1"/>
</dbReference>
<dbReference type="SMART" id="SM00967">
    <property type="entry name" value="SpoU_sub_bind"/>
    <property type="match status" value="1"/>
</dbReference>
<dbReference type="InterPro" id="IPR001537">
    <property type="entry name" value="SpoU_MeTrfase"/>
</dbReference>
<dbReference type="Pfam" id="PF22435">
    <property type="entry name" value="MRM3-like_sub_bind"/>
    <property type="match status" value="1"/>
</dbReference>
<dbReference type="GO" id="GO:0032259">
    <property type="term" value="P:methylation"/>
    <property type="evidence" value="ECO:0007669"/>
    <property type="project" value="UniProtKB-KW"/>
</dbReference>
<evidence type="ECO:0000256" key="3">
    <source>
        <dbReference type="ARBA" id="ARBA00022679"/>
    </source>
</evidence>
<evidence type="ECO:0000256" key="2">
    <source>
        <dbReference type="ARBA" id="ARBA00022603"/>
    </source>
</evidence>
<dbReference type="GO" id="GO:0003723">
    <property type="term" value="F:RNA binding"/>
    <property type="evidence" value="ECO:0007669"/>
    <property type="project" value="InterPro"/>
</dbReference>
<dbReference type="InterPro" id="IPR029028">
    <property type="entry name" value="Alpha/beta_knot_MTases"/>
</dbReference>
<dbReference type="GO" id="GO:0006396">
    <property type="term" value="P:RNA processing"/>
    <property type="evidence" value="ECO:0007669"/>
    <property type="project" value="InterPro"/>
</dbReference>
<dbReference type="InterPro" id="IPR051259">
    <property type="entry name" value="rRNA_Methyltransferase"/>
</dbReference>
<feature type="domain" description="RNA 2-O ribose methyltransferase substrate binding" evidence="4">
    <location>
        <begin position="30"/>
        <end position="108"/>
    </location>
</feature>
<dbReference type="InterPro" id="IPR029026">
    <property type="entry name" value="tRNA_m1G_MTases_N"/>
</dbReference>
<gene>
    <name evidence="5" type="ORF">D5R97_02830</name>
</gene>